<evidence type="ECO:0000313" key="2">
    <source>
        <dbReference type="EMBL" id="GAA0255605.1"/>
    </source>
</evidence>
<dbReference type="RefSeq" id="WP_344650949.1">
    <property type="nucleotide sequence ID" value="NZ_BAAAGX010000017.1"/>
</dbReference>
<name>A0ABN0UML6_9ACTN</name>
<dbReference type="Pfam" id="PF13460">
    <property type="entry name" value="NAD_binding_10"/>
    <property type="match status" value="1"/>
</dbReference>
<gene>
    <name evidence="2" type="ORF">GCM10009539_46030</name>
</gene>
<dbReference type="PANTHER" id="PTHR43162">
    <property type="match status" value="1"/>
</dbReference>
<accession>A0ABN0UML6</accession>
<dbReference type="InterPro" id="IPR016040">
    <property type="entry name" value="NAD(P)-bd_dom"/>
</dbReference>
<evidence type="ECO:0000259" key="1">
    <source>
        <dbReference type="Pfam" id="PF13460"/>
    </source>
</evidence>
<protein>
    <submittedName>
        <fullName evidence="2">NAD(P)H-binding protein</fullName>
    </submittedName>
</protein>
<keyword evidence="3" id="KW-1185">Reference proteome</keyword>
<evidence type="ECO:0000313" key="3">
    <source>
        <dbReference type="Proteomes" id="UP001500967"/>
    </source>
</evidence>
<dbReference type="Gene3D" id="3.40.50.720">
    <property type="entry name" value="NAD(P)-binding Rossmann-like Domain"/>
    <property type="match status" value="1"/>
</dbReference>
<reference evidence="2 3" key="1">
    <citation type="journal article" date="2019" name="Int. J. Syst. Evol. Microbiol.">
        <title>The Global Catalogue of Microorganisms (GCM) 10K type strain sequencing project: providing services to taxonomists for standard genome sequencing and annotation.</title>
        <authorList>
            <consortium name="The Broad Institute Genomics Platform"/>
            <consortium name="The Broad Institute Genome Sequencing Center for Infectious Disease"/>
            <person name="Wu L."/>
            <person name="Ma J."/>
        </authorList>
    </citation>
    <scope>NUCLEOTIDE SEQUENCE [LARGE SCALE GENOMIC DNA]</scope>
    <source>
        <strain evidence="2 3">JCM 10425</strain>
    </source>
</reference>
<dbReference type="SUPFAM" id="SSF51735">
    <property type="entry name" value="NAD(P)-binding Rossmann-fold domains"/>
    <property type="match status" value="1"/>
</dbReference>
<dbReference type="Proteomes" id="UP001500967">
    <property type="component" value="Unassembled WGS sequence"/>
</dbReference>
<organism evidence="2 3">
    <name type="scientific">Cryptosporangium japonicum</name>
    <dbReference type="NCBI Taxonomy" id="80872"/>
    <lineage>
        <taxon>Bacteria</taxon>
        <taxon>Bacillati</taxon>
        <taxon>Actinomycetota</taxon>
        <taxon>Actinomycetes</taxon>
        <taxon>Cryptosporangiales</taxon>
        <taxon>Cryptosporangiaceae</taxon>
        <taxon>Cryptosporangium</taxon>
    </lineage>
</organism>
<proteinExistence type="predicted"/>
<dbReference type="EMBL" id="BAAAGX010000017">
    <property type="protein sequence ID" value="GAA0255605.1"/>
    <property type="molecule type" value="Genomic_DNA"/>
</dbReference>
<sequence length="248" mass="25687">MILVTGATGTIGSALVEILTAAGEPFRAMSRQPSADVRADYADADSLRAAVKDVDAVFLLTPPGPSAPAQDLALLAAAAGVRRVVKLSAFGVDEGLAPWHEPGEEAVRSGDWEWTILRPSAFASNALWWLPSIGAGEPIENPTGDGKLGVIDPRDVAAVAAAALTGGTSGVHTLTGPELLSTPEQVAILASVLDRPLPTVEVVGSEPGYTYVRSGRGAVVTDDVPRVLGRPARTFREWVVDHADTLGA</sequence>
<comment type="caution">
    <text evidence="2">The sequence shown here is derived from an EMBL/GenBank/DDBJ whole genome shotgun (WGS) entry which is preliminary data.</text>
</comment>
<dbReference type="InterPro" id="IPR051604">
    <property type="entry name" value="Ergot_Alk_Oxidoreductase"/>
</dbReference>
<dbReference type="InterPro" id="IPR036291">
    <property type="entry name" value="NAD(P)-bd_dom_sf"/>
</dbReference>
<feature type="domain" description="NAD(P)-binding" evidence="1">
    <location>
        <begin position="6"/>
        <end position="165"/>
    </location>
</feature>
<dbReference type="PANTHER" id="PTHR43162:SF1">
    <property type="entry name" value="PRESTALK A DIFFERENTIATION PROTEIN A"/>
    <property type="match status" value="1"/>
</dbReference>